<dbReference type="Proteomes" id="UP000006906">
    <property type="component" value="Chromosome 3"/>
</dbReference>
<dbReference type="OrthoDB" id="552952at2759"/>
<name>A0A2K3DWL3_CHLRE</name>
<proteinExistence type="predicted"/>
<reference evidence="2 3" key="1">
    <citation type="journal article" date="2007" name="Science">
        <title>The Chlamydomonas genome reveals the evolution of key animal and plant functions.</title>
        <authorList>
            <person name="Merchant S.S."/>
            <person name="Prochnik S.E."/>
            <person name="Vallon O."/>
            <person name="Harris E.H."/>
            <person name="Karpowicz S.J."/>
            <person name="Witman G.B."/>
            <person name="Terry A."/>
            <person name="Salamov A."/>
            <person name="Fritz-Laylin L.K."/>
            <person name="Marechal-Drouard L."/>
            <person name="Marshall W.F."/>
            <person name="Qu L.H."/>
            <person name="Nelson D.R."/>
            <person name="Sanderfoot A.A."/>
            <person name="Spalding M.H."/>
            <person name="Kapitonov V.V."/>
            <person name="Ren Q."/>
            <person name="Ferris P."/>
            <person name="Lindquist E."/>
            <person name="Shapiro H."/>
            <person name="Lucas S.M."/>
            <person name="Grimwood J."/>
            <person name="Schmutz J."/>
            <person name="Cardol P."/>
            <person name="Cerutti H."/>
            <person name="Chanfreau G."/>
            <person name="Chen C.L."/>
            <person name="Cognat V."/>
            <person name="Croft M.T."/>
            <person name="Dent R."/>
            <person name="Dutcher S."/>
            <person name="Fernandez E."/>
            <person name="Fukuzawa H."/>
            <person name="Gonzalez-Ballester D."/>
            <person name="Gonzalez-Halphen D."/>
            <person name="Hallmann A."/>
            <person name="Hanikenne M."/>
            <person name="Hippler M."/>
            <person name="Inwood W."/>
            <person name="Jabbari K."/>
            <person name="Kalanon M."/>
            <person name="Kuras R."/>
            <person name="Lefebvre P.A."/>
            <person name="Lemaire S.D."/>
            <person name="Lobanov A.V."/>
            <person name="Lohr M."/>
            <person name="Manuell A."/>
            <person name="Meier I."/>
            <person name="Mets L."/>
            <person name="Mittag M."/>
            <person name="Mittelmeier T."/>
            <person name="Moroney J.V."/>
            <person name="Moseley J."/>
            <person name="Napoli C."/>
            <person name="Nedelcu A.M."/>
            <person name="Niyogi K."/>
            <person name="Novoselov S.V."/>
            <person name="Paulsen I.T."/>
            <person name="Pazour G."/>
            <person name="Purton S."/>
            <person name="Ral J.P."/>
            <person name="Riano-Pachon D.M."/>
            <person name="Riekhof W."/>
            <person name="Rymarquis L."/>
            <person name="Schroda M."/>
            <person name="Stern D."/>
            <person name="Umen J."/>
            <person name="Willows R."/>
            <person name="Wilson N."/>
            <person name="Zimmer S.L."/>
            <person name="Allmer J."/>
            <person name="Balk J."/>
            <person name="Bisova K."/>
            <person name="Chen C.J."/>
            <person name="Elias M."/>
            <person name="Gendler K."/>
            <person name="Hauser C."/>
            <person name="Lamb M.R."/>
            <person name="Ledford H."/>
            <person name="Long J.C."/>
            <person name="Minagawa J."/>
            <person name="Page M.D."/>
            <person name="Pan J."/>
            <person name="Pootakham W."/>
            <person name="Roje S."/>
            <person name="Rose A."/>
            <person name="Stahlberg E."/>
            <person name="Terauchi A.M."/>
            <person name="Yang P."/>
            <person name="Ball S."/>
            <person name="Bowler C."/>
            <person name="Dieckmann C.L."/>
            <person name="Gladyshev V.N."/>
            <person name="Green P."/>
            <person name="Jorgensen R."/>
            <person name="Mayfield S."/>
            <person name="Mueller-Roeber B."/>
            <person name="Rajamani S."/>
            <person name="Sayre R.T."/>
            <person name="Brokstein P."/>
            <person name="Dubchak I."/>
            <person name="Goodstein D."/>
            <person name="Hornick L."/>
            <person name="Huang Y.W."/>
            <person name="Jhaveri J."/>
            <person name="Luo Y."/>
            <person name="Martinez D."/>
            <person name="Ngau W.C."/>
            <person name="Otillar B."/>
            <person name="Poliakov A."/>
            <person name="Porter A."/>
            <person name="Szajkowski L."/>
            <person name="Werner G."/>
            <person name="Zhou K."/>
            <person name="Grigoriev I.V."/>
            <person name="Rokhsar D.S."/>
            <person name="Grossman A.R."/>
        </authorList>
    </citation>
    <scope>NUCLEOTIDE SEQUENCE [LARGE SCALE GENOMIC DNA]</scope>
    <source>
        <strain evidence="3">CC-503</strain>
    </source>
</reference>
<dbReference type="EMBL" id="CM008964">
    <property type="protein sequence ID" value="PNW84912.1"/>
    <property type="molecule type" value="Genomic_DNA"/>
</dbReference>
<feature type="compositionally biased region" description="Low complexity" evidence="1">
    <location>
        <begin position="317"/>
        <end position="329"/>
    </location>
</feature>
<dbReference type="Gramene" id="PNW84912">
    <property type="protein sequence ID" value="PNW84912"/>
    <property type="gene ID" value="CHLRE_03g163700v5"/>
</dbReference>
<protein>
    <submittedName>
        <fullName evidence="2">Uncharacterized protein</fullName>
    </submittedName>
</protein>
<dbReference type="GO" id="GO:0030490">
    <property type="term" value="P:maturation of SSU-rRNA"/>
    <property type="evidence" value="ECO:0000318"/>
    <property type="project" value="GO_Central"/>
</dbReference>
<accession>A0A2K3DWL3</accession>
<dbReference type="PANTHER" id="PTHR15633:SF2">
    <property type="entry name" value="NUCLEOLAR PROTEIN 11"/>
    <property type="match status" value="1"/>
</dbReference>
<dbReference type="PANTHER" id="PTHR15633">
    <property type="entry name" value="NUCLEOLAR PROTEIN 11"/>
    <property type="match status" value="1"/>
</dbReference>
<dbReference type="RefSeq" id="XP_042925877.1">
    <property type="nucleotide sequence ID" value="XM_043060748.1"/>
</dbReference>
<evidence type="ECO:0000313" key="2">
    <source>
        <dbReference type="EMBL" id="PNW84912.1"/>
    </source>
</evidence>
<keyword evidence="3" id="KW-1185">Reference proteome</keyword>
<dbReference type="InParanoid" id="A0A2K3DWL3"/>
<dbReference type="AlphaFoldDB" id="A0A2K3DWL3"/>
<dbReference type="ExpressionAtlas" id="A0A2K3DWL3">
    <property type="expression patterns" value="baseline"/>
</dbReference>
<feature type="region of interest" description="Disordered" evidence="1">
    <location>
        <begin position="303"/>
        <end position="330"/>
    </location>
</feature>
<gene>
    <name evidence="2" type="ORF">CHLRE_03g163700v5</name>
</gene>
<dbReference type="STRING" id="3055.A0A2K3DWL3"/>
<dbReference type="OMA" id="HIRTHPI"/>
<evidence type="ECO:0000313" key="3">
    <source>
        <dbReference type="Proteomes" id="UP000006906"/>
    </source>
</evidence>
<organism evidence="2 3">
    <name type="scientific">Chlamydomonas reinhardtii</name>
    <name type="common">Chlamydomonas smithii</name>
    <dbReference type="NCBI Taxonomy" id="3055"/>
    <lineage>
        <taxon>Eukaryota</taxon>
        <taxon>Viridiplantae</taxon>
        <taxon>Chlorophyta</taxon>
        <taxon>core chlorophytes</taxon>
        <taxon>Chlorophyceae</taxon>
        <taxon>CS clade</taxon>
        <taxon>Chlamydomonadales</taxon>
        <taxon>Chlamydomonadaceae</taxon>
        <taxon>Chlamydomonas</taxon>
    </lineage>
</organism>
<dbReference type="GeneID" id="5729066"/>
<evidence type="ECO:0000256" key="1">
    <source>
        <dbReference type="SAM" id="MobiDB-lite"/>
    </source>
</evidence>
<dbReference type="InterPro" id="IPR042859">
    <property type="entry name" value="NOL11"/>
</dbReference>
<dbReference type="KEGG" id="cre:CHLRE_03g163700v5"/>
<dbReference type="GO" id="GO:0005730">
    <property type="term" value="C:nucleolus"/>
    <property type="evidence" value="ECO:0000318"/>
    <property type="project" value="GO_Central"/>
</dbReference>
<sequence length="880" mass="86174">MAAAQLCRHASEKVVGATFDQAAGQVLVTVQHDGVTTYDLEQRQVGSIPLGSRSALEFQTASVQHTIPGKGSVAASVVHDKSAKGYTLFLQESAVGAAAAKRTVADSSHRAAVPGPAHSVHFLHRAAAAGGQQQQQQQADGGLVRVAVVLQDGRVGVTDAAAAEPLALLPAPAGAGATRHLLATSAGATLAVLSQPSAGAAATLRVLRLTGSASADAAAGVSQARSLSLACPGGGAAHAVPVGLTLSPEFALVQWSNGHATAVHGLDAGQPGAATAAGGPLRPVNFPLCEAVGANGASSSGAAAAGGAAGGRKRKNAAAPGGADGGSSSRPRVLCAAVDGRQFVVLDLESGAAQSRICYSLHDAQYGCPLDSGSVDVDAPLLSLDPESCAMVGAAVRPDGAAVVRLGGAVHVLTLRPPQPVSLLSLVARLSVSAAAAAGKGGKEAGGGAGRGVAAELAALPAPVTLDASLLAGAAGGAAAAASAAAAAAVAAATGDDSADVLLAEVPASAVTRGDDICNSLIEQLAAALAAAAAATPAGGAGPAPPAALLESVVKTVQGRRQHGREVPAQLLSLAARALAAARQWQQLGALLLHVPPGGLAGCSEVLAAAAATAQYGLLPRLCTCLDDVEPGALVAALAAVLAPTTKATVAARKQHYDALRASAEARVAEAELAACGGSSLGAAAAPPPAGGGRRGRSAAAAAAAAPPPQDPAMALALAQCAAAAVDGWSYREVLLHPLLALPVDAPAVQVALRALPAPAVDALLGYCAKWVGVYTGGGLGELAAGVVLPQELLFPYLHQVLEWARMTIDAHLVKLLTARAPSPALQSLEAALAAALEGGGRLAALRGTLEHMAAAAPLPAAHMAVAAQYTAEVLDLRVR</sequence>